<dbReference type="AlphaFoldDB" id="A0A212K801"/>
<dbReference type="InterPro" id="IPR025378">
    <property type="entry name" value="DUF4368"/>
</dbReference>
<feature type="compositionally biased region" description="Basic and acidic residues" evidence="2">
    <location>
        <begin position="170"/>
        <end position="179"/>
    </location>
</feature>
<dbReference type="GO" id="GO:0000150">
    <property type="term" value="F:DNA strand exchange activity"/>
    <property type="evidence" value="ECO:0007669"/>
    <property type="project" value="InterPro"/>
</dbReference>
<evidence type="ECO:0000259" key="3">
    <source>
        <dbReference type="PROSITE" id="PS51736"/>
    </source>
</evidence>
<protein>
    <submittedName>
        <fullName evidence="5">Recombinase</fullName>
    </submittedName>
</protein>
<dbReference type="Pfam" id="PF13408">
    <property type="entry name" value="Zn_ribbon_recom"/>
    <property type="match status" value="1"/>
</dbReference>
<dbReference type="InterPro" id="IPR006119">
    <property type="entry name" value="Resolv_N"/>
</dbReference>
<dbReference type="SUPFAM" id="SSF53041">
    <property type="entry name" value="Resolvase-like"/>
    <property type="match status" value="1"/>
</dbReference>
<dbReference type="InterPro" id="IPR050639">
    <property type="entry name" value="SSR_resolvase"/>
</dbReference>
<dbReference type="InterPro" id="IPR025827">
    <property type="entry name" value="Zn_ribbon_recom_dom"/>
</dbReference>
<dbReference type="PANTHER" id="PTHR30461:SF23">
    <property type="entry name" value="DNA RECOMBINASE-RELATED"/>
    <property type="match status" value="1"/>
</dbReference>
<evidence type="ECO:0000256" key="2">
    <source>
        <dbReference type="SAM" id="MobiDB-lite"/>
    </source>
</evidence>
<sequence>MLQQNEKITALYCRLSQEDELAGESGSIQHQKQILREYAEKNGFSNPKIWADDGFSGVTFDRPGYNEMMAEVEAGNVSTIIVKDHSRLGRNRLIMGYLIEEKFPDYGVRYIAINDSVDTDKGVDESLAIRDLFNEWHARDTSKKIKAVKMAAAKRGERIGSKPPYGYQKDPNDPKRIVPNEDTAPIVRRIFALCASGLGPSKIARILREEQVISPTVYDYRTYGTNNAGLKLDQPYAWSSTSVSHILEHEEYIGTTVNCRSYIPSFKSKKSKDNPPDKWLRFENTHEPLIDRETWDIVQRVRQGKRRPNKMGEQDILSGLVECETCGTKHYLCRCGSWNAEQYTYTCGKYHTHKDECTPHTIKVMALHQIVLAEIQRVTAEAKGNTEQFLRRAMDKHQSQLKQELSSKTREREKVQKRLADLDKLLQKAFEQLALENLSETQFKALTGNYEAERQELTQRFEKLEQEIHSGKDTMLNAERFLTIVDRYTDIQKLTPEIVREFVEKIVVHERSERWKKKNYTQQVDVYFNFVGKV</sequence>
<dbReference type="InterPro" id="IPR011109">
    <property type="entry name" value="DNA_bind_recombinase_dom"/>
</dbReference>
<dbReference type="PANTHER" id="PTHR30461">
    <property type="entry name" value="DNA-INVERTASE FROM LAMBDOID PROPHAGE"/>
    <property type="match status" value="1"/>
</dbReference>
<dbReference type="Pfam" id="PF07508">
    <property type="entry name" value="Recombinase"/>
    <property type="match status" value="1"/>
</dbReference>
<dbReference type="CDD" id="cd03770">
    <property type="entry name" value="SR_TndX_transposase"/>
    <property type="match status" value="1"/>
</dbReference>
<feature type="domain" description="Resolvase/invertase-type recombinase catalytic" evidence="3">
    <location>
        <begin position="8"/>
        <end position="156"/>
    </location>
</feature>
<dbReference type="Pfam" id="PF00239">
    <property type="entry name" value="Resolvase"/>
    <property type="match status" value="1"/>
</dbReference>
<dbReference type="PROSITE" id="PS51737">
    <property type="entry name" value="RECOMBINASE_DNA_BIND"/>
    <property type="match status" value="1"/>
</dbReference>
<organism evidence="5">
    <name type="scientific">uncultured Eubacteriales bacterium</name>
    <dbReference type="NCBI Taxonomy" id="172733"/>
    <lineage>
        <taxon>Bacteria</taxon>
        <taxon>Bacillati</taxon>
        <taxon>Bacillota</taxon>
        <taxon>Clostridia</taxon>
        <taxon>Eubacteriales</taxon>
        <taxon>environmental samples</taxon>
    </lineage>
</organism>
<feature type="domain" description="Recombinase" evidence="4">
    <location>
        <begin position="164"/>
        <end position="308"/>
    </location>
</feature>
<gene>
    <name evidence="5" type="ORF">KL86CLO1_12342</name>
</gene>
<dbReference type="Gene3D" id="3.90.1750.20">
    <property type="entry name" value="Putative Large Serine Recombinase, Chain B, Domain 2"/>
    <property type="match status" value="1"/>
</dbReference>
<proteinExistence type="predicted"/>
<accession>A0A212K801</accession>
<evidence type="ECO:0000313" key="5">
    <source>
        <dbReference type="EMBL" id="SBW07757.1"/>
    </source>
</evidence>
<name>A0A212K801_9FIRM</name>
<dbReference type="Gene3D" id="3.40.50.1390">
    <property type="entry name" value="Resolvase, N-terminal catalytic domain"/>
    <property type="match status" value="1"/>
</dbReference>
<dbReference type="PROSITE" id="PS51736">
    <property type="entry name" value="RECOMBINASES_3"/>
    <property type="match status" value="1"/>
</dbReference>
<dbReference type="SMART" id="SM00857">
    <property type="entry name" value="Resolvase"/>
    <property type="match status" value="1"/>
</dbReference>
<dbReference type="InterPro" id="IPR038109">
    <property type="entry name" value="DNA_bind_recomb_sf"/>
</dbReference>
<dbReference type="InterPro" id="IPR036162">
    <property type="entry name" value="Resolvase-like_N_sf"/>
</dbReference>
<reference evidence="5" key="1">
    <citation type="submission" date="2016-04" db="EMBL/GenBank/DDBJ databases">
        <authorList>
            <person name="Evans L.H."/>
            <person name="Alamgir A."/>
            <person name="Owens N."/>
            <person name="Weber N.D."/>
            <person name="Virtaneva K."/>
            <person name="Barbian K."/>
            <person name="Babar A."/>
            <person name="Rosenke K."/>
        </authorList>
    </citation>
    <scope>NUCLEOTIDE SEQUENCE</scope>
    <source>
        <strain evidence="5">86</strain>
    </source>
</reference>
<feature type="coiled-coil region" evidence="1">
    <location>
        <begin position="398"/>
        <end position="474"/>
    </location>
</feature>
<feature type="region of interest" description="Disordered" evidence="2">
    <location>
        <begin position="160"/>
        <end position="179"/>
    </location>
</feature>
<evidence type="ECO:0000259" key="4">
    <source>
        <dbReference type="PROSITE" id="PS51737"/>
    </source>
</evidence>
<dbReference type="EMBL" id="FLUN01000001">
    <property type="protein sequence ID" value="SBW07757.1"/>
    <property type="molecule type" value="Genomic_DNA"/>
</dbReference>
<dbReference type="GO" id="GO:0003677">
    <property type="term" value="F:DNA binding"/>
    <property type="evidence" value="ECO:0007669"/>
    <property type="project" value="InterPro"/>
</dbReference>
<keyword evidence="1" id="KW-0175">Coiled coil</keyword>
<evidence type="ECO:0000256" key="1">
    <source>
        <dbReference type="SAM" id="Coils"/>
    </source>
</evidence>
<dbReference type="Pfam" id="PF14287">
    <property type="entry name" value="DUF4368"/>
    <property type="match status" value="1"/>
</dbReference>